<comment type="caution">
    <text evidence="2">The sequence shown here is derived from an EMBL/GenBank/DDBJ whole genome shotgun (WGS) entry which is preliminary data.</text>
</comment>
<gene>
    <name evidence="2" type="ORF">TIFTF001_019736</name>
</gene>
<dbReference type="AlphaFoldDB" id="A0AA88AQU9"/>
<keyword evidence="3" id="KW-1185">Reference proteome</keyword>
<reference evidence="2" key="1">
    <citation type="submission" date="2023-07" db="EMBL/GenBank/DDBJ databases">
        <title>draft genome sequence of fig (Ficus carica).</title>
        <authorList>
            <person name="Takahashi T."/>
            <person name="Nishimura K."/>
        </authorList>
    </citation>
    <scope>NUCLEOTIDE SEQUENCE</scope>
</reference>
<evidence type="ECO:0000256" key="1">
    <source>
        <dbReference type="SAM" id="MobiDB-lite"/>
    </source>
</evidence>
<organism evidence="2 3">
    <name type="scientific">Ficus carica</name>
    <name type="common">Common fig</name>
    <dbReference type="NCBI Taxonomy" id="3494"/>
    <lineage>
        <taxon>Eukaryota</taxon>
        <taxon>Viridiplantae</taxon>
        <taxon>Streptophyta</taxon>
        <taxon>Embryophyta</taxon>
        <taxon>Tracheophyta</taxon>
        <taxon>Spermatophyta</taxon>
        <taxon>Magnoliopsida</taxon>
        <taxon>eudicotyledons</taxon>
        <taxon>Gunneridae</taxon>
        <taxon>Pentapetalae</taxon>
        <taxon>rosids</taxon>
        <taxon>fabids</taxon>
        <taxon>Rosales</taxon>
        <taxon>Moraceae</taxon>
        <taxon>Ficeae</taxon>
        <taxon>Ficus</taxon>
    </lineage>
</organism>
<dbReference type="Proteomes" id="UP001187192">
    <property type="component" value="Unassembled WGS sequence"/>
</dbReference>
<feature type="region of interest" description="Disordered" evidence="1">
    <location>
        <begin position="28"/>
        <end position="47"/>
    </location>
</feature>
<feature type="compositionally biased region" description="Low complexity" evidence="1">
    <location>
        <begin position="29"/>
        <end position="44"/>
    </location>
</feature>
<protein>
    <submittedName>
        <fullName evidence="2">Uncharacterized protein</fullName>
    </submittedName>
</protein>
<name>A0AA88AQU9_FICCA</name>
<evidence type="ECO:0000313" key="3">
    <source>
        <dbReference type="Proteomes" id="UP001187192"/>
    </source>
</evidence>
<accession>A0AA88AQU9</accession>
<dbReference type="EMBL" id="BTGU01000034">
    <property type="protein sequence ID" value="GMN50578.1"/>
    <property type="molecule type" value="Genomic_DNA"/>
</dbReference>
<proteinExistence type="predicted"/>
<sequence length="76" mass="8356">MAASLHNPYPTHFNHDDMRVQAGYSAIPSSSFSYSSTSSSSSPSYGFNPNMMMGLGDHFERTNIRYGDSQPTTTAR</sequence>
<evidence type="ECO:0000313" key="2">
    <source>
        <dbReference type="EMBL" id="GMN50578.1"/>
    </source>
</evidence>